<dbReference type="Proteomes" id="UP000887567">
    <property type="component" value="Unplaced"/>
</dbReference>
<reference evidence="3" key="1">
    <citation type="submission" date="2022-11" db="UniProtKB">
        <authorList>
            <consortium name="EnsemblMetazoa"/>
        </authorList>
    </citation>
    <scope>IDENTIFICATION</scope>
</reference>
<organism evidence="3 4">
    <name type="scientific">Exaiptasia diaphana</name>
    <name type="common">Tropical sea anemone</name>
    <name type="synonym">Aiptasia pulchella</name>
    <dbReference type="NCBI Taxonomy" id="2652724"/>
    <lineage>
        <taxon>Eukaryota</taxon>
        <taxon>Metazoa</taxon>
        <taxon>Cnidaria</taxon>
        <taxon>Anthozoa</taxon>
        <taxon>Hexacorallia</taxon>
        <taxon>Actiniaria</taxon>
        <taxon>Aiptasiidae</taxon>
        <taxon>Exaiptasia</taxon>
    </lineage>
</organism>
<keyword evidence="2" id="KW-0732">Signal</keyword>
<accession>A0A913X8E1</accession>
<dbReference type="EnsemblMetazoa" id="XM_021044830.2">
    <property type="protein sequence ID" value="XP_020900489.2"/>
    <property type="gene ID" value="LOC110239120"/>
</dbReference>
<dbReference type="AlphaFoldDB" id="A0A913X8E1"/>
<evidence type="ECO:0000256" key="1">
    <source>
        <dbReference type="SAM" id="MobiDB-lite"/>
    </source>
</evidence>
<feature type="signal peptide" evidence="2">
    <location>
        <begin position="1"/>
        <end position="21"/>
    </location>
</feature>
<feature type="region of interest" description="Disordered" evidence="1">
    <location>
        <begin position="251"/>
        <end position="272"/>
    </location>
</feature>
<evidence type="ECO:0000256" key="2">
    <source>
        <dbReference type="SAM" id="SignalP"/>
    </source>
</evidence>
<feature type="compositionally biased region" description="Polar residues" evidence="1">
    <location>
        <begin position="415"/>
        <end position="441"/>
    </location>
</feature>
<proteinExistence type="predicted"/>
<dbReference type="RefSeq" id="XP_020900489.2">
    <property type="nucleotide sequence ID" value="XM_021044830.2"/>
</dbReference>
<feature type="region of interest" description="Disordered" evidence="1">
    <location>
        <begin position="408"/>
        <end position="441"/>
    </location>
</feature>
<keyword evidence="4" id="KW-1185">Reference proteome</keyword>
<feature type="compositionally biased region" description="Polar residues" evidence="1">
    <location>
        <begin position="350"/>
        <end position="374"/>
    </location>
</feature>
<feature type="region of interest" description="Disordered" evidence="1">
    <location>
        <begin position="1056"/>
        <end position="1087"/>
    </location>
</feature>
<dbReference type="OrthoDB" id="5976381at2759"/>
<feature type="chain" id="PRO_5037986670" evidence="2">
    <location>
        <begin position="22"/>
        <end position="1116"/>
    </location>
</feature>
<feature type="region of interest" description="Disordered" evidence="1">
    <location>
        <begin position="350"/>
        <end position="390"/>
    </location>
</feature>
<dbReference type="GeneID" id="110239120"/>
<dbReference type="KEGG" id="epa:110239120"/>
<feature type="compositionally biased region" description="Polar residues" evidence="1">
    <location>
        <begin position="251"/>
        <end position="262"/>
    </location>
</feature>
<name>A0A913X8E1_EXADI</name>
<sequence>MGLQLFKVFFLLGPLTAVTNGNPRCKSFEKPKNGYVTCDSLFHLFCSPECHPGYRFATKPAVVYMCGPVTGEWFTYPVGHMLPWPDCVPDNSNTLDSISNELAQKRQEITKRIIDNQRGIPKTPYTSATDPEDRFHHLFDYIEKAKSAYQIRQEIEKETQTLKNENHGNNSLTPQGTQAQRVDNHIPSIRIPAQPNNYHVPKTPQAQLNNYHEPIGSKGLSNNHHLQMATQTPINVQTQSNNFLVPAGTETQSNNFEQTGTRGPSKLVPIRTTPQSNNYNLQMRTQSPINAQTQSNNFLVPAGTEAQTNSIGQTATRGPSKFVPIITTPQSNNYNLSIRAQQTNENVPIGSQTQSINSEVTPRRLQGQTSISPAQPQPIPLPTSTSSHRKTWAPRMDTLPQVQSSLRSSISTQSPLTTNMYKGFSTASNGNSVDQNKQMQGASVRTGARNYLKGTPAKASIVNGALAPTPYTLTGTPLQHQQLPFPQSREQRVRNDNALENIQNRNQSSIKMPDNTFSQFITNEPNILRKPMITGSVGVKSQIIGRPIPGQSQSDSKIADSKAFQGGFEDAPQQRIPFYRKSFVPVVAKSVNVTVVQNVSGLQHHNDGRGILPDLNIPLYDKTFLPIVPDGAPGKYEDKAILTPHPTPWTQQNAVTQQSPVTQQNAVTHSPITQQNVVTQQISVTQQNAGTHSPITQQNVVTQQISVTQQNAGTHSPITHQNVVTQQSHVTQQTVTQHSAVTQHNPVTQQSAIAQHSSVMQQSEATQQIPVTQQRAAIQNSAVMQQSLIRQQSAVTQQIPVTQQRAVTQHSPVTQQSDKEYITDARRTDQQGPKNILQLLNKGLNKDLSNLDVRAHLRPHRDAALEAKQYSEKLNTSIQRDNSSTSKSNITTKIDKTDINRTASDADTSDIGNHIQPIVMSGATVLSSITSLLEKQNKHYAANLLQKPDTSIGESRHNTTRKLSLKNETGLPLVKQQFQNWLTRKSEGKDVSMELSSPLDAKETMATKNNTLTASSSYEKTINTSNSKMEPLNIVKTAPSTNQTHQLKFLKNIQNAPRPNFQNNPLNTTNVVAGSTTEKNKKSGGKSGLARERLFYFPVKKNTLIDLLQESELNHK</sequence>
<evidence type="ECO:0000313" key="4">
    <source>
        <dbReference type="Proteomes" id="UP000887567"/>
    </source>
</evidence>
<evidence type="ECO:0000313" key="3">
    <source>
        <dbReference type="EnsemblMetazoa" id="XP_020900489.2"/>
    </source>
</evidence>
<protein>
    <submittedName>
        <fullName evidence="3">Uncharacterized protein</fullName>
    </submittedName>
</protein>
<feature type="compositionally biased region" description="Polar residues" evidence="1">
    <location>
        <begin position="1056"/>
        <end position="1077"/>
    </location>
</feature>